<protein>
    <submittedName>
        <fullName evidence="1">Uncharacterized protein</fullName>
    </submittedName>
</protein>
<dbReference type="AlphaFoldDB" id="A0A8S9V0W3"/>
<evidence type="ECO:0000313" key="2">
    <source>
        <dbReference type="Proteomes" id="UP000704712"/>
    </source>
</evidence>
<dbReference type="Proteomes" id="UP000704712">
    <property type="component" value="Unassembled WGS sequence"/>
</dbReference>
<organism evidence="1 2">
    <name type="scientific">Phytophthora infestans</name>
    <name type="common">Potato late blight agent</name>
    <name type="synonym">Botrytis infestans</name>
    <dbReference type="NCBI Taxonomy" id="4787"/>
    <lineage>
        <taxon>Eukaryota</taxon>
        <taxon>Sar</taxon>
        <taxon>Stramenopiles</taxon>
        <taxon>Oomycota</taxon>
        <taxon>Peronosporomycetes</taxon>
        <taxon>Peronosporales</taxon>
        <taxon>Peronosporaceae</taxon>
        <taxon>Phytophthora</taxon>
    </lineage>
</organism>
<feature type="non-terminal residue" evidence="1">
    <location>
        <position position="1"/>
    </location>
</feature>
<proteinExistence type="predicted"/>
<name>A0A8S9V0W3_PHYIN</name>
<gene>
    <name evidence="1" type="ORF">GN958_ATG04584</name>
</gene>
<comment type="caution">
    <text evidence="1">The sequence shown here is derived from an EMBL/GenBank/DDBJ whole genome shotgun (WGS) entry which is preliminary data.</text>
</comment>
<evidence type="ECO:0000313" key="1">
    <source>
        <dbReference type="EMBL" id="KAF4146223.1"/>
    </source>
</evidence>
<dbReference type="EMBL" id="JAACNO010000639">
    <property type="protein sequence ID" value="KAF4146223.1"/>
    <property type="molecule type" value="Genomic_DNA"/>
</dbReference>
<accession>A0A8S9V0W3</accession>
<sequence length="64" mass="7011">FRLRVATLLDVVMSNLPSGSFHGGVSPLSSAMTFPRTPTSVNRLNRVKGRQGGLEQRVINMLSR</sequence>
<reference evidence="1" key="1">
    <citation type="submission" date="2020-03" db="EMBL/GenBank/DDBJ databases">
        <title>Hybrid Assembly of Korean Phytophthora infestans isolates.</title>
        <authorList>
            <person name="Prokchorchik M."/>
            <person name="Lee Y."/>
            <person name="Seo J."/>
            <person name="Cho J.-H."/>
            <person name="Park Y.-E."/>
            <person name="Jang D.-C."/>
            <person name="Im J.-S."/>
            <person name="Choi J.-G."/>
            <person name="Park H.-J."/>
            <person name="Lee G.-B."/>
            <person name="Lee Y.-G."/>
            <person name="Hong S.-Y."/>
            <person name="Cho K."/>
            <person name="Sohn K.H."/>
        </authorList>
    </citation>
    <scope>NUCLEOTIDE SEQUENCE</scope>
    <source>
        <strain evidence="1">KR_2_A2</strain>
    </source>
</reference>